<feature type="transmembrane region" description="Helical" evidence="1">
    <location>
        <begin position="50"/>
        <end position="74"/>
    </location>
</feature>
<keyword evidence="1" id="KW-0812">Transmembrane</keyword>
<reference evidence="3" key="1">
    <citation type="submission" date="2024-06" db="EMBL/GenBank/DDBJ databases">
        <authorList>
            <person name="Li S."/>
        </authorList>
    </citation>
    <scope>NUCLEOTIDE SEQUENCE</scope>
    <source>
        <strain evidence="3">SR10</strain>
    </source>
</reference>
<gene>
    <name evidence="3" type="ORF">ABU614_08810</name>
</gene>
<evidence type="ECO:0000313" key="3">
    <source>
        <dbReference type="EMBL" id="XCO76868.1"/>
    </source>
</evidence>
<accession>A0AAU8MX65</accession>
<evidence type="ECO:0000256" key="1">
    <source>
        <dbReference type="SAM" id="Phobius"/>
    </source>
</evidence>
<evidence type="ECO:0000256" key="2">
    <source>
        <dbReference type="SAM" id="SignalP"/>
    </source>
</evidence>
<keyword evidence="1" id="KW-0472">Membrane</keyword>
<proteinExistence type="predicted"/>
<protein>
    <submittedName>
        <fullName evidence="3">Uncharacterized protein</fullName>
    </submittedName>
</protein>
<sequence>MNFNTHRHAVRSIATTAGAAGSSPACARGFAPAGRRGEFLSPGSRLNSRALLTLIFALLGCAGLSAMARALSWWSGSVV</sequence>
<dbReference type="EMBL" id="CP159925">
    <property type="protein sequence ID" value="XCO76868.1"/>
    <property type="molecule type" value="Genomic_DNA"/>
</dbReference>
<dbReference type="RefSeq" id="WP_363800139.1">
    <property type="nucleotide sequence ID" value="NZ_CP159925.1"/>
</dbReference>
<dbReference type="AlphaFoldDB" id="A0AAU8MX65"/>
<keyword evidence="2" id="KW-0732">Signal</keyword>
<feature type="chain" id="PRO_5043336267" evidence="2">
    <location>
        <begin position="28"/>
        <end position="79"/>
    </location>
</feature>
<name>A0AAU8MX65_9GAMM</name>
<feature type="signal peptide" evidence="2">
    <location>
        <begin position="1"/>
        <end position="27"/>
    </location>
</feature>
<organism evidence="3">
    <name type="scientific">Lysobacter firmicutimachus</name>
    <dbReference type="NCBI Taxonomy" id="1792846"/>
    <lineage>
        <taxon>Bacteria</taxon>
        <taxon>Pseudomonadati</taxon>
        <taxon>Pseudomonadota</taxon>
        <taxon>Gammaproteobacteria</taxon>
        <taxon>Lysobacterales</taxon>
        <taxon>Lysobacteraceae</taxon>
        <taxon>Lysobacter</taxon>
    </lineage>
</organism>
<keyword evidence="1" id="KW-1133">Transmembrane helix</keyword>